<dbReference type="EnsemblMetazoa" id="G24641.8">
    <property type="protein sequence ID" value="G24641.8:cds"/>
    <property type="gene ID" value="G24641"/>
</dbReference>
<dbReference type="Pfam" id="PF16026">
    <property type="entry name" value="MIEAP"/>
    <property type="match status" value="1"/>
</dbReference>
<evidence type="ECO:0000313" key="2">
    <source>
        <dbReference type="EnsemblMetazoa" id="G24641.8:cds"/>
    </source>
</evidence>
<organism evidence="2 3">
    <name type="scientific">Magallana gigas</name>
    <name type="common">Pacific oyster</name>
    <name type="synonym">Crassostrea gigas</name>
    <dbReference type="NCBI Taxonomy" id="29159"/>
    <lineage>
        <taxon>Eukaryota</taxon>
        <taxon>Metazoa</taxon>
        <taxon>Spiralia</taxon>
        <taxon>Lophotrochozoa</taxon>
        <taxon>Mollusca</taxon>
        <taxon>Bivalvia</taxon>
        <taxon>Autobranchia</taxon>
        <taxon>Pteriomorphia</taxon>
        <taxon>Ostreida</taxon>
        <taxon>Ostreoidea</taxon>
        <taxon>Ostreidae</taxon>
        <taxon>Magallana</taxon>
    </lineage>
</organism>
<evidence type="ECO:0000259" key="1">
    <source>
        <dbReference type="Pfam" id="PF16026"/>
    </source>
</evidence>
<proteinExistence type="predicted"/>
<sequence>MCWFMQTTRPPIHLSARIPDDGRMNNDIFRAYMKSGTEVDYIVWPVMYLYENGPVLNKGIAQPK</sequence>
<name>A0A8W8KUC5_MAGGI</name>
<evidence type="ECO:0000313" key="3">
    <source>
        <dbReference type="Proteomes" id="UP000005408"/>
    </source>
</evidence>
<reference evidence="2" key="1">
    <citation type="submission" date="2022-08" db="UniProtKB">
        <authorList>
            <consortium name="EnsemblMetazoa"/>
        </authorList>
    </citation>
    <scope>IDENTIFICATION</scope>
    <source>
        <strain evidence="2">05x7-T-G4-1.051#20</strain>
    </source>
</reference>
<feature type="domain" description="Mitochondria-eating protein C-terminal" evidence="1">
    <location>
        <begin position="1"/>
        <end position="62"/>
    </location>
</feature>
<protein>
    <recommendedName>
        <fullName evidence="1">Mitochondria-eating protein C-terminal domain-containing protein</fullName>
    </recommendedName>
</protein>
<accession>A0A8W8KUC5</accession>
<dbReference type="InterPro" id="IPR031981">
    <property type="entry name" value="MIEAP_C"/>
</dbReference>
<keyword evidence="3" id="KW-1185">Reference proteome</keyword>
<dbReference type="AlphaFoldDB" id="A0A8W8KUC5"/>
<dbReference type="Proteomes" id="UP000005408">
    <property type="component" value="Unassembled WGS sequence"/>
</dbReference>